<dbReference type="OrthoDB" id="676979at2759"/>
<dbReference type="EMBL" id="UYSU01038734">
    <property type="protein sequence ID" value="VDM00586.1"/>
    <property type="molecule type" value="Genomic_DNA"/>
</dbReference>
<dbReference type="SUPFAM" id="SSF52540">
    <property type="entry name" value="P-loop containing nucleoside triphosphate hydrolases"/>
    <property type="match status" value="1"/>
</dbReference>
<sequence>MPLSVLLKDEVTILWLKLNERRLIRECQGKERKRIVHPAKVRLTMIEKDKQAWLSNLRILVLDSDDTNALFSGNLTEFLKNLKLLSLSRSSLQSLSGVANMRKLKILAAEDNHLRSFNEVACDLLPLEYLYLSHNDISVPMAQSDINNLFAIREIDLSYNKLELLPGELLLLPSLEILNVSHNNLHVLSLSRMRRRPLTKRLHFLDLSYNKLVVFPEKLVEVAVKLDISHNRLRKLSELAMAKISSVWHSVQGHEDLKFEIYFDKNPLLVPPLLVALGGVTEITKYFFKLNIGLEEFFGTKIICFGEVGCGKTSLLLSLSSGHRRVTDSSQEKTEFSEIHCITHEISRRRLEKYSNIMPKAKSSDTMFLPLVSFNILAWDFSGNAYYEGLTSFFTTSSLISVICVNLQSYKDAITSYSLNSALSAASFYTCVGQWIDLLLSRTNGVTAIIVATKCDLVERTLIPGLVAQLQKDVHMYISYRIMKITDEIQRLEEMPRITATTKHQLGYLYNIYKSFSIAIHPEIVITSCVGSAEFLSELTTLCDAILKLTETLRDVFPFILHVIPPGWIKVAHFFEESSQNEPTAVETNNIRLLTDFVNFKRILHHRFQIKPDSALSIATYLHESGKGFLLRTAYNKDEIAALRTLIPVHQACHTDSFITSLESLVESLEYLLTPDLSYLLSNTTSKLDGLTFKQKIFRQKLKRSIAFSGGAQHIRKLFESTSHALETGCIPGSMLLHIFEACGLASALSGFPTIRSMFLIIWQWLEIGYPIKNYDGAVSVKPERLSVEDCLSNVSQYAKTHCRFCEDKVNAVFLSRHLSVFQYATPYSLAVAADILRSQEDMDEYITESLTQNRDPKTSLHAVVKPDWLASNGLPGLCFPMRLTASRSLETEQIWASAADGIASSICLAYRFPNGLTPGVLSRALVRMHWPEYVKVMHTVLPSRIKQCSWLDSNGRSSHILRFEMRTQASFH</sequence>
<proteinExistence type="predicted"/>
<name>A0A183TCK2_SCHSO</name>
<keyword evidence="4" id="KW-1185">Reference proteome</keyword>
<dbReference type="InterPro" id="IPR027417">
    <property type="entry name" value="P-loop_NTPase"/>
</dbReference>
<dbReference type="InterPro" id="IPR032675">
    <property type="entry name" value="LRR_dom_sf"/>
</dbReference>
<accession>A0A183TCK2</accession>
<dbReference type="Gene3D" id="3.80.10.10">
    <property type="entry name" value="Ribonuclease Inhibitor"/>
    <property type="match status" value="1"/>
</dbReference>
<dbReference type="Proteomes" id="UP000275846">
    <property type="component" value="Unassembled WGS sequence"/>
</dbReference>
<dbReference type="PANTHER" id="PTHR48051:SF1">
    <property type="entry name" value="RAS SUPPRESSOR PROTEIN 1"/>
    <property type="match status" value="1"/>
</dbReference>
<reference evidence="5" key="1">
    <citation type="submission" date="2016-06" db="UniProtKB">
        <authorList>
            <consortium name="WormBaseParasite"/>
        </authorList>
    </citation>
    <scope>IDENTIFICATION</scope>
</reference>
<evidence type="ECO:0000256" key="1">
    <source>
        <dbReference type="ARBA" id="ARBA00022614"/>
    </source>
</evidence>
<gene>
    <name evidence="3" type="ORF">SSLN_LOCUS14200</name>
</gene>
<dbReference type="WBParaSite" id="SSLN_0001473801-mRNA-1">
    <property type="protein sequence ID" value="SSLN_0001473801-mRNA-1"/>
    <property type="gene ID" value="SSLN_0001473801"/>
</dbReference>
<evidence type="ECO:0000313" key="3">
    <source>
        <dbReference type="EMBL" id="VDM00586.1"/>
    </source>
</evidence>
<dbReference type="InterPro" id="IPR050216">
    <property type="entry name" value="LRR_domain-containing"/>
</dbReference>
<protein>
    <submittedName>
        <fullName evidence="5">Malignant fibrous histiocytoma-amplified sequence 1 homolog</fullName>
    </submittedName>
</protein>
<keyword evidence="2" id="KW-0677">Repeat</keyword>
<organism evidence="5">
    <name type="scientific">Schistocephalus solidus</name>
    <name type="common">Tapeworm</name>
    <dbReference type="NCBI Taxonomy" id="70667"/>
    <lineage>
        <taxon>Eukaryota</taxon>
        <taxon>Metazoa</taxon>
        <taxon>Spiralia</taxon>
        <taxon>Lophotrochozoa</taxon>
        <taxon>Platyhelminthes</taxon>
        <taxon>Cestoda</taxon>
        <taxon>Eucestoda</taxon>
        <taxon>Diphyllobothriidea</taxon>
        <taxon>Diphyllobothriidae</taxon>
        <taxon>Schistocephalus</taxon>
    </lineage>
</organism>
<dbReference type="AlphaFoldDB" id="A0A183TCK2"/>
<dbReference type="GO" id="GO:0005737">
    <property type="term" value="C:cytoplasm"/>
    <property type="evidence" value="ECO:0007669"/>
    <property type="project" value="TreeGrafter"/>
</dbReference>
<keyword evidence="1" id="KW-0433">Leucine-rich repeat</keyword>
<dbReference type="PANTHER" id="PTHR48051">
    <property type="match status" value="1"/>
</dbReference>
<dbReference type="SUPFAM" id="SSF52058">
    <property type="entry name" value="L domain-like"/>
    <property type="match status" value="1"/>
</dbReference>
<evidence type="ECO:0000256" key="2">
    <source>
        <dbReference type="ARBA" id="ARBA00022737"/>
    </source>
</evidence>
<dbReference type="Gene3D" id="3.40.50.300">
    <property type="entry name" value="P-loop containing nucleotide triphosphate hydrolases"/>
    <property type="match status" value="1"/>
</dbReference>
<reference evidence="3 4" key="2">
    <citation type="submission" date="2018-11" db="EMBL/GenBank/DDBJ databases">
        <authorList>
            <consortium name="Pathogen Informatics"/>
        </authorList>
    </citation>
    <scope>NUCLEOTIDE SEQUENCE [LARGE SCALE GENOMIC DNA]</scope>
    <source>
        <strain evidence="3 4">NST_G2</strain>
    </source>
</reference>
<dbReference type="STRING" id="70667.A0A183TCK2"/>
<evidence type="ECO:0000313" key="5">
    <source>
        <dbReference type="WBParaSite" id="SSLN_0001473801-mRNA-1"/>
    </source>
</evidence>
<evidence type="ECO:0000313" key="4">
    <source>
        <dbReference type="Proteomes" id="UP000275846"/>
    </source>
</evidence>